<organism evidence="1 2">
    <name type="scientific">Diversispora epigaea</name>
    <dbReference type="NCBI Taxonomy" id="1348612"/>
    <lineage>
        <taxon>Eukaryota</taxon>
        <taxon>Fungi</taxon>
        <taxon>Fungi incertae sedis</taxon>
        <taxon>Mucoromycota</taxon>
        <taxon>Glomeromycotina</taxon>
        <taxon>Glomeromycetes</taxon>
        <taxon>Diversisporales</taxon>
        <taxon>Diversisporaceae</taxon>
        <taxon>Diversispora</taxon>
    </lineage>
</organism>
<keyword evidence="2" id="KW-1185">Reference proteome</keyword>
<dbReference type="Proteomes" id="UP000266861">
    <property type="component" value="Unassembled WGS sequence"/>
</dbReference>
<dbReference type="STRING" id="1348612.A0A397JNQ6"/>
<dbReference type="SUPFAM" id="SSF54060">
    <property type="entry name" value="His-Me finger endonucleases"/>
    <property type="match status" value="1"/>
</dbReference>
<dbReference type="EMBL" id="PQFF01000014">
    <property type="protein sequence ID" value="RHZ89287.1"/>
    <property type="molecule type" value="Genomic_DNA"/>
</dbReference>
<dbReference type="InterPro" id="IPR044925">
    <property type="entry name" value="His-Me_finger_sf"/>
</dbReference>
<sequence length="145" mass="16901">MQKELNENVIQIWDSITLALKIEVLVDVVEKSRIHLKVVNGYIIMINYDPQLRVERESKEYVNHIDEISASNKVSNLKYYTSKENTQHTVCLKLRDGWMCQCVVKQIFNDGSTREFPSLVTMHNWNLPAEGLQNDDDDDDDDEDI</sequence>
<gene>
    <name evidence="1" type="ORF">Glove_16g89</name>
</gene>
<evidence type="ECO:0000313" key="1">
    <source>
        <dbReference type="EMBL" id="RHZ89287.1"/>
    </source>
</evidence>
<name>A0A397JNQ6_9GLOM</name>
<proteinExistence type="predicted"/>
<evidence type="ECO:0000313" key="2">
    <source>
        <dbReference type="Proteomes" id="UP000266861"/>
    </source>
</evidence>
<reference evidence="1 2" key="1">
    <citation type="submission" date="2018-08" db="EMBL/GenBank/DDBJ databases">
        <title>Genome and evolution of the arbuscular mycorrhizal fungus Diversispora epigaea (formerly Glomus versiforme) and its bacterial endosymbionts.</title>
        <authorList>
            <person name="Sun X."/>
            <person name="Fei Z."/>
            <person name="Harrison M."/>
        </authorList>
    </citation>
    <scope>NUCLEOTIDE SEQUENCE [LARGE SCALE GENOMIC DNA]</scope>
    <source>
        <strain evidence="1 2">IT104</strain>
    </source>
</reference>
<dbReference type="Gene3D" id="3.90.75.20">
    <property type="match status" value="1"/>
</dbReference>
<comment type="caution">
    <text evidence="1">The sequence shown here is derived from an EMBL/GenBank/DDBJ whole genome shotgun (WGS) entry which is preliminary data.</text>
</comment>
<protein>
    <recommendedName>
        <fullName evidence="3">HNH nuclease domain-containing protein</fullName>
    </recommendedName>
</protein>
<evidence type="ECO:0008006" key="3">
    <source>
        <dbReference type="Google" id="ProtNLM"/>
    </source>
</evidence>
<dbReference type="AlphaFoldDB" id="A0A397JNQ6"/>
<accession>A0A397JNQ6</accession>